<sequence>MSIAQTAPDIALQRLYLDNHSWLSGWLRRRLGCPESAADLTQDTFVKVLVARELPAIREPRAFLTTIAKRVLANHYRRQDIERAYLEALASLPVAEVPCEESRAIILETLLELDRLLDGLPRLARQVFLLVQLDGLTYAEVAAQLDISLSSVKRYLAKAAQQCYFAEVD</sequence>
<dbReference type="InterPro" id="IPR014284">
    <property type="entry name" value="RNA_pol_sigma-70_dom"/>
</dbReference>
<dbReference type="SUPFAM" id="SSF88946">
    <property type="entry name" value="Sigma2 domain of RNA polymerase sigma factors"/>
    <property type="match status" value="1"/>
</dbReference>
<protein>
    <submittedName>
        <fullName evidence="7">Sigma-70 family RNA polymerase sigma factor</fullName>
    </submittedName>
</protein>
<dbReference type="InterPro" id="IPR013324">
    <property type="entry name" value="RNA_pol_sigma_r3/r4-like"/>
</dbReference>
<evidence type="ECO:0000256" key="1">
    <source>
        <dbReference type="ARBA" id="ARBA00010641"/>
    </source>
</evidence>
<organism evidence="7 8">
    <name type="scientific">Zestomonas insulae</name>
    <dbReference type="NCBI Taxonomy" id="2809017"/>
    <lineage>
        <taxon>Bacteria</taxon>
        <taxon>Pseudomonadati</taxon>
        <taxon>Pseudomonadota</taxon>
        <taxon>Gammaproteobacteria</taxon>
        <taxon>Pseudomonadales</taxon>
        <taxon>Pseudomonadaceae</taxon>
        <taxon>Zestomonas</taxon>
    </lineage>
</organism>
<evidence type="ECO:0000313" key="8">
    <source>
        <dbReference type="Proteomes" id="UP000717995"/>
    </source>
</evidence>
<dbReference type="InterPro" id="IPR036388">
    <property type="entry name" value="WH-like_DNA-bd_sf"/>
</dbReference>
<dbReference type="Gene3D" id="1.10.10.10">
    <property type="entry name" value="Winged helix-like DNA-binding domain superfamily/Winged helix DNA-binding domain"/>
    <property type="match status" value="1"/>
</dbReference>
<dbReference type="SUPFAM" id="SSF88659">
    <property type="entry name" value="Sigma3 and sigma4 domains of RNA polymerase sigma factors"/>
    <property type="match status" value="1"/>
</dbReference>
<dbReference type="Gene3D" id="1.10.1740.10">
    <property type="match status" value="1"/>
</dbReference>
<feature type="domain" description="RNA polymerase sigma-70 region 2" evidence="5">
    <location>
        <begin position="15"/>
        <end position="80"/>
    </location>
</feature>
<feature type="domain" description="RNA polymerase sigma factor 70 region 4 type 2" evidence="6">
    <location>
        <begin position="111"/>
        <end position="163"/>
    </location>
</feature>
<keyword evidence="8" id="KW-1185">Reference proteome</keyword>
<dbReference type="Pfam" id="PF08281">
    <property type="entry name" value="Sigma70_r4_2"/>
    <property type="match status" value="1"/>
</dbReference>
<dbReference type="PANTHER" id="PTHR43133:SF63">
    <property type="entry name" value="RNA POLYMERASE SIGMA FACTOR FECI-RELATED"/>
    <property type="match status" value="1"/>
</dbReference>
<evidence type="ECO:0000256" key="3">
    <source>
        <dbReference type="ARBA" id="ARBA00023082"/>
    </source>
</evidence>
<reference evidence="7 8" key="1">
    <citation type="submission" date="2021-02" db="EMBL/GenBank/DDBJ databases">
        <authorList>
            <person name="Lee D.-H."/>
        </authorList>
    </citation>
    <scope>NUCLEOTIDE SEQUENCE [LARGE SCALE GENOMIC DNA]</scope>
    <source>
        <strain evidence="7 8">UL073</strain>
    </source>
</reference>
<keyword evidence="4" id="KW-0804">Transcription</keyword>
<evidence type="ECO:0000256" key="2">
    <source>
        <dbReference type="ARBA" id="ARBA00023015"/>
    </source>
</evidence>
<dbReference type="Proteomes" id="UP000717995">
    <property type="component" value="Unassembled WGS sequence"/>
</dbReference>
<evidence type="ECO:0000313" key="7">
    <source>
        <dbReference type="EMBL" id="MBM7060063.1"/>
    </source>
</evidence>
<comment type="caution">
    <text evidence="7">The sequence shown here is derived from an EMBL/GenBank/DDBJ whole genome shotgun (WGS) entry which is preliminary data.</text>
</comment>
<dbReference type="InterPro" id="IPR039425">
    <property type="entry name" value="RNA_pol_sigma-70-like"/>
</dbReference>
<dbReference type="NCBIfam" id="TIGR02937">
    <property type="entry name" value="sigma70-ECF"/>
    <property type="match status" value="1"/>
</dbReference>
<keyword evidence="2" id="KW-0805">Transcription regulation</keyword>
<dbReference type="EMBL" id="JAFEUP010000001">
    <property type="protein sequence ID" value="MBM7060063.1"/>
    <property type="molecule type" value="Genomic_DNA"/>
</dbReference>
<accession>A0ABS2IDZ6</accession>
<dbReference type="NCBIfam" id="NF009180">
    <property type="entry name" value="PRK12528.1"/>
    <property type="match status" value="1"/>
</dbReference>
<dbReference type="InterPro" id="IPR007627">
    <property type="entry name" value="RNA_pol_sigma70_r2"/>
</dbReference>
<name>A0ABS2IDZ6_9GAMM</name>
<comment type="similarity">
    <text evidence="1">Belongs to the sigma-70 factor family. ECF subfamily.</text>
</comment>
<dbReference type="InterPro" id="IPR013325">
    <property type="entry name" value="RNA_pol_sigma_r2"/>
</dbReference>
<dbReference type="InterPro" id="IPR013249">
    <property type="entry name" value="RNA_pol_sigma70_r4_t2"/>
</dbReference>
<keyword evidence="3" id="KW-0731">Sigma factor</keyword>
<gene>
    <name evidence="7" type="ORF">JQX08_05030</name>
</gene>
<dbReference type="Pfam" id="PF04542">
    <property type="entry name" value="Sigma70_r2"/>
    <property type="match status" value="1"/>
</dbReference>
<evidence type="ECO:0000259" key="5">
    <source>
        <dbReference type="Pfam" id="PF04542"/>
    </source>
</evidence>
<evidence type="ECO:0000256" key="4">
    <source>
        <dbReference type="ARBA" id="ARBA00023163"/>
    </source>
</evidence>
<dbReference type="CDD" id="cd06171">
    <property type="entry name" value="Sigma70_r4"/>
    <property type="match status" value="1"/>
</dbReference>
<dbReference type="PANTHER" id="PTHR43133">
    <property type="entry name" value="RNA POLYMERASE ECF-TYPE SIGMA FACTO"/>
    <property type="match status" value="1"/>
</dbReference>
<evidence type="ECO:0000259" key="6">
    <source>
        <dbReference type="Pfam" id="PF08281"/>
    </source>
</evidence>
<dbReference type="RefSeq" id="WP_204915146.1">
    <property type="nucleotide sequence ID" value="NZ_JAFEUP010000001.1"/>
</dbReference>
<proteinExistence type="inferred from homology"/>